<evidence type="ECO:0000313" key="2">
    <source>
        <dbReference type="EMBL" id="HIZ85373.1"/>
    </source>
</evidence>
<feature type="chain" id="PRO_5038832544" description="WD40 repeat domain-containing protein" evidence="1">
    <location>
        <begin position="22"/>
        <end position="688"/>
    </location>
</feature>
<gene>
    <name evidence="2" type="ORF">IAC04_02660</name>
</gene>
<dbReference type="SMART" id="SM00320">
    <property type="entry name" value="WD40"/>
    <property type="match status" value="3"/>
</dbReference>
<accession>A0A9D2GQ92</accession>
<dbReference type="Gene3D" id="2.130.10.10">
    <property type="entry name" value="YVTN repeat-like/Quinoprotein amine dehydrogenase"/>
    <property type="match status" value="1"/>
</dbReference>
<dbReference type="InterPro" id="IPR051200">
    <property type="entry name" value="Host-pathogen_enzymatic-act"/>
</dbReference>
<organism evidence="2 3">
    <name type="scientific">Candidatus Coprenecus stercoravium</name>
    <dbReference type="NCBI Taxonomy" id="2840735"/>
    <lineage>
        <taxon>Bacteria</taxon>
        <taxon>Pseudomonadati</taxon>
        <taxon>Bacteroidota</taxon>
        <taxon>Bacteroidia</taxon>
        <taxon>Bacteroidales</taxon>
        <taxon>Rikenellaceae</taxon>
        <taxon>Rikenellaceae incertae sedis</taxon>
        <taxon>Candidatus Coprenecus</taxon>
    </lineage>
</organism>
<reference evidence="2" key="2">
    <citation type="submission" date="2021-04" db="EMBL/GenBank/DDBJ databases">
        <authorList>
            <person name="Gilroy R."/>
        </authorList>
    </citation>
    <scope>NUCLEOTIDE SEQUENCE</scope>
    <source>
        <strain evidence="2">Gambia16-554</strain>
    </source>
</reference>
<evidence type="ECO:0008006" key="4">
    <source>
        <dbReference type="Google" id="ProtNLM"/>
    </source>
</evidence>
<dbReference type="PANTHER" id="PTHR47197">
    <property type="entry name" value="PROTEIN NIRF"/>
    <property type="match status" value="1"/>
</dbReference>
<evidence type="ECO:0000313" key="3">
    <source>
        <dbReference type="Proteomes" id="UP000824115"/>
    </source>
</evidence>
<reference evidence="2" key="1">
    <citation type="journal article" date="2021" name="PeerJ">
        <title>Extensive microbial diversity within the chicken gut microbiome revealed by metagenomics and culture.</title>
        <authorList>
            <person name="Gilroy R."/>
            <person name="Ravi A."/>
            <person name="Getino M."/>
            <person name="Pursley I."/>
            <person name="Horton D.L."/>
            <person name="Alikhan N.F."/>
            <person name="Baker D."/>
            <person name="Gharbi K."/>
            <person name="Hall N."/>
            <person name="Watson M."/>
            <person name="Adriaenssens E.M."/>
            <person name="Foster-Nyarko E."/>
            <person name="Jarju S."/>
            <person name="Secka A."/>
            <person name="Antonio M."/>
            <person name="Oren A."/>
            <person name="Chaudhuri R.R."/>
            <person name="La Ragione R."/>
            <person name="Hildebrand F."/>
            <person name="Pallen M.J."/>
        </authorList>
    </citation>
    <scope>NUCLEOTIDE SEQUENCE</scope>
    <source>
        <strain evidence="2">Gambia16-554</strain>
    </source>
</reference>
<dbReference type="InterPro" id="IPR015943">
    <property type="entry name" value="WD40/YVTN_repeat-like_dom_sf"/>
</dbReference>
<dbReference type="EMBL" id="DXAW01000051">
    <property type="protein sequence ID" value="HIZ85373.1"/>
    <property type="molecule type" value="Genomic_DNA"/>
</dbReference>
<proteinExistence type="predicted"/>
<dbReference type="Pfam" id="PF00400">
    <property type="entry name" value="WD40"/>
    <property type="match status" value="1"/>
</dbReference>
<dbReference type="SUPFAM" id="SSF50969">
    <property type="entry name" value="YVTN repeat-like/Quinoprotein amine dehydrogenase"/>
    <property type="match status" value="1"/>
</dbReference>
<feature type="signal peptide" evidence="1">
    <location>
        <begin position="1"/>
        <end position="21"/>
    </location>
</feature>
<sequence length="688" mass="77262">MSRFGICMSMCILCASMSAMAQPVDSTHVFQQSRIPIGFDCYDFTAYYFNARKVYNTIGAMTGKASGDIVALAMNPSGTDYAVIYRKGKSARIQIFNRFESNGVPGEKLRMSGFAPKALAWSGDGSRLFVACDDNSVRVYNASDYTESDRISLDFTGERLAADSRGRWLAVSSGNRVSVMDLYDNTLRTEFGFEGKVNSIKFSEDGSALAVIVGGGVLTVYDTQSWQSVHNVDALGEGMDVSIHPDGKYVAAITGDSRIAVVNVLDSEDRQYIDLESGGVTALDFVTEKDGKVYLLYNTSSALVYEPMDNLTPYYTRLLRQEVDVRMEEWMRQMPGESLEDYRLRVNDDTKMEQMRLFEQEIATRMADNMLQASTVTLDNFNTRTNKLEVNFDNMPSIYLDVPSDEVNDFMDPGKLEFRNTLYGLDDRDNFEVIYTEVYNPQSGKTYTFDNRSRESLDYLAYDEGIVPLELVQMSNMEEMRLQEIKDEVISSSLKRNIISNHTQIAVSTGIVPAVDENGEKIVNYEVGFSYNVEKEFSEREDFAPGQYRTDNSGAAMSLARIIENAFSGEFAQYIVPGRRLVVTITGMADRLRINGRIAYDGSYGEFEDIEVNGADGPFRLTVTSETGITENNQLALVRAAGIKDYISHHVDQLDSMDVEYRYNIVISDEVGGEHRRISVDFLFVDVF</sequence>
<dbReference type="AlphaFoldDB" id="A0A9D2GQ92"/>
<evidence type="ECO:0000256" key="1">
    <source>
        <dbReference type="SAM" id="SignalP"/>
    </source>
</evidence>
<comment type="caution">
    <text evidence="2">The sequence shown here is derived from an EMBL/GenBank/DDBJ whole genome shotgun (WGS) entry which is preliminary data.</text>
</comment>
<dbReference type="InterPro" id="IPR001680">
    <property type="entry name" value="WD40_rpt"/>
</dbReference>
<name>A0A9D2GQ92_9BACT</name>
<dbReference type="PANTHER" id="PTHR47197:SF3">
    <property type="entry name" value="DIHYDRO-HEME D1 DEHYDROGENASE"/>
    <property type="match status" value="1"/>
</dbReference>
<dbReference type="InterPro" id="IPR011044">
    <property type="entry name" value="Quino_amine_DH_bsu"/>
</dbReference>
<dbReference type="Proteomes" id="UP000824115">
    <property type="component" value="Unassembled WGS sequence"/>
</dbReference>
<protein>
    <recommendedName>
        <fullName evidence="4">WD40 repeat domain-containing protein</fullName>
    </recommendedName>
</protein>
<keyword evidence="1" id="KW-0732">Signal</keyword>